<evidence type="ECO:0000313" key="2">
    <source>
        <dbReference type="Proteomes" id="UP000575469"/>
    </source>
</evidence>
<protein>
    <submittedName>
        <fullName evidence="1">AlpA family phage regulatory protein</fullName>
    </submittedName>
</protein>
<reference evidence="1 2" key="1">
    <citation type="submission" date="2020-04" db="EMBL/GenBank/DDBJ databases">
        <title>Ralstonia insidiosa genome sequencing and assembly.</title>
        <authorList>
            <person name="Martins R.C.R."/>
            <person name="Perdigao-Neto L.V."/>
            <person name="Levin A.S.S."/>
            <person name="Costa S.F."/>
        </authorList>
    </citation>
    <scope>NUCLEOTIDE SEQUENCE [LARGE SCALE GENOMIC DNA]</scope>
    <source>
        <strain evidence="1 2">5047</strain>
    </source>
</reference>
<proteinExistence type="predicted"/>
<dbReference type="Pfam" id="PF05930">
    <property type="entry name" value="Phage_AlpA"/>
    <property type="match status" value="1"/>
</dbReference>
<dbReference type="SUPFAM" id="SSF46955">
    <property type="entry name" value="Putative DNA-binding domain"/>
    <property type="match status" value="1"/>
</dbReference>
<comment type="caution">
    <text evidence="1">The sequence shown here is derived from an EMBL/GenBank/DDBJ whole genome shotgun (WGS) entry which is preliminary data.</text>
</comment>
<dbReference type="EMBL" id="JABBZM010000006">
    <property type="protein sequence ID" value="NMV37889.1"/>
    <property type="molecule type" value="Genomic_DNA"/>
</dbReference>
<dbReference type="AlphaFoldDB" id="A0A848NX20"/>
<evidence type="ECO:0000313" key="1">
    <source>
        <dbReference type="EMBL" id="NMV37889.1"/>
    </source>
</evidence>
<organism evidence="1 2">
    <name type="scientific">Ralstonia insidiosa</name>
    <dbReference type="NCBI Taxonomy" id="190721"/>
    <lineage>
        <taxon>Bacteria</taxon>
        <taxon>Pseudomonadati</taxon>
        <taxon>Pseudomonadota</taxon>
        <taxon>Betaproteobacteria</taxon>
        <taxon>Burkholderiales</taxon>
        <taxon>Burkholderiaceae</taxon>
        <taxon>Ralstonia</taxon>
    </lineage>
</organism>
<name>A0A848NX20_9RALS</name>
<dbReference type="InterPro" id="IPR010260">
    <property type="entry name" value="AlpA"/>
</dbReference>
<dbReference type="Proteomes" id="UP000575469">
    <property type="component" value="Unassembled WGS sequence"/>
</dbReference>
<gene>
    <name evidence="1" type="ORF">HGR00_08205</name>
</gene>
<dbReference type="Gene3D" id="1.10.238.160">
    <property type="match status" value="1"/>
</dbReference>
<dbReference type="InterPro" id="IPR009061">
    <property type="entry name" value="DNA-bd_dom_put_sf"/>
</dbReference>
<accession>A0A848NX20</accession>
<sequence length="44" mass="5149">MKKSTIWKWASEGMFPSPLKLTKGVTVWRAADVLAWIEERSRTR</sequence>